<evidence type="ECO:0000256" key="1">
    <source>
        <dbReference type="ARBA" id="ARBA00004906"/>
    </source>
</evidence>
<dbReference type="GO" id="GO:0008270">
    <property type="term" value="F:zinc ion binding"/>
    <property type="evidence" value="ECO:0007669"/>
    <property type="project" value="UniProtKB-KW"/>
</dbReference>
<dbReference type="Gene3D" id="3.30.40.10">
    <property type="entry name" value="Zinc/RING finger domain, C3HC4 (zinc finger)"/>
    <property type="match status" value="2"/>
</dbReference>
<dbReference type="PANTHER" id="PTHR22770:SF47">
    <property type="entry name" value="E3 UBIQUITIN-PROTEIN LIGASE RNF216"/>
    <property type="match status" value="1"/>
</dbReference>
<dbReference type="Gene3D" id="1.20.120.1750">
    <property type="match status" value="1"/>
</dbReference>
<organism evidence="10 11">
    <name type="scientific">Anaeramoeba flamelloides</name>
    <dbReference type="NCBI Taxonomy" id="1746091"/>
    <lineage>
        <taxon>Eukaryota</taxon>
        <taxon>Metamonada</taxon>
        <taxon>Anaeramoebidae</taxon>
        <taxon>Anaeramoeba</taxon>
    </lineage>
</organism>
<dbReference type="Pfam" id="PF26200">
    <property type="entry name" value="Rcat_RNF216"/>
    <property type="match status" value="1"/>
</dbReference>
<gene>
    <name evidence="10" type="ORF">M0812_29989</name>
</gene>
<accession>A0AAV7Y5M5</accession>
<evidence type="ECO:0000256" key="7">
    <source>
        <dbReference type="ARBA" id="ARBA00022833"/>
    </source>
</evidence>
<dbReference type="SUPFAM" id="SSF57850">
    <property type="entry name" value="RING/U-box"/>
    <property type="match status" value="4"/>
</dbReference>
<evidence type="ECO:0000256" key="5">
    <source>
        <dbReference type="ARBA" id="ARBA00022771"/>
    </source>
</evidence>
<name>A0AAV7Y5M5_9EUKA</name>
<evidence type="ECO:0000259" key="9">
    <source>
        <dbReference type="PROSITE" id="PS51873"/>
    </source>
</evidence>
<dbReference type="InterPro" id="IPR002867">
    <property type="entry name" value="IBR_dom"/>
</dbReference>
<dbReference type="CDD" id="cd20339">
    <property type="entry name" value="BRcat_RBR_RNF216"/>
    <property type="match status" value="1"/>
</dbReference>
<dbReference type="AlphaFoldDB" id="A0AAV7Y5M5"/>
<sequence>MSNRRQNRRKNREKSNQEQNNRNDNQEQKGNDLQDFLKQKQAKRSKVRERRRRRKNNTKIDEQQLKEEEEEMKKEKEKRKERTKKRIKSKAMELQFEVPNFDKEKLEQIKRFKEEMREMEKLERRLKPFLIYFFQRFPYINDTVLADRIYSVSDRLLKNKREVTEELTKEFRKMQQKRKTKVIKNINYTNKSLMQDAVLVVPDIEEGYLQRMIYLHIDFEVLKEQKKNPLHTLMDIITKSAYPKKKIELIKKNKNYENEIKENQNKNKNKKNKKDQTDEKEEEEEKYCKSCLYKHPVKEMVSCKAGHLVCKGCLYAYVKEALGRSTVDIKCPCDENCKEGFTRKMIQRAVPEKTFYYFQRLSKKFLCTCCYLEYPFIDSVSCNAGHMFCKNCLHTLVKVAIGKSQTKINCPSFEKCEKGFSDNSIEIAVPAKTYNYYQNLVREEILRKLGNEQLIRCPQCNYAVVASDYRKNHPSIAEYIFECLNPDCYKDSCLLCGKDAHPGYDCEYNEKSILSEEDEIRKFIEEEKTKALLRVCNKCGQNYFKTQGCNKVICSNCGEYMCYLCQKSINDVKYGHFSSDGNGCQLFTGPEEDDLRIERAENEAIEKVERLLKNKGDIRKQLRFERIGLFTKKY</sequence>
<feature type="compositionally biased region" description="Basic and acidic residues" evidence="8">
    <location>
        <begin position="58"/>
        <end position="80"/>
    </location>
</feature>
<feature type="domain" description="RING-type" evidence="9">
    <location>
        <begin position="363"/>
        <end position="588"/>
    </location>
</feature>
<evidence type="ECO:0000313" key="10">
    <source>
        <dbReference type="EMBL" id="KAJ3423460.1"/>
    </source>
</evidence>
<comment type="pathway">
    <text evidence="1">Protein modification; protein ubiquitination.</text>
</comment>
<dbReference type="InterPro" id="IPR013083">
    <property type="entry name" value="Znf_RING/FYVE/PHD"/>
</dbReference>
<dbReference type="Pfam" id="PF01485">
    <property type="entry name" value="IBR"/>
    <property type="match status" value="1"/>
</dbReference>
<proteinExistence type="predicted"/>
<evidence type="ECO:0000256" key="8">
    <source>
        <dbReference type="SAM" id="MobiDB-lite"/>
    </source>
</evidence>
<evidence type="ECO:0000313" key="11">
    <source>
        <dbReference type="Proteomes" id="UP001146793"/>
    </source>
</evidence>
<reference evidence="10" key="1">
    <citation type="submission" date="2022-08" db="EMBL/GenBank/DDBJ databases">
        <title>Novel sulphate-reducing endosymbionts in the free-living metamonad Anaeramoeba.</title>
        <authorList>
            <person name="Jerlstrom-Hultqvist J."/>
            <person name="Cepicka I."/>
            <person name="Gallot-Lavallee L."/>
            <person name="Salas-Leiva D."/>
            <person name="Curtis B.A."/>
            <person name="Zahonova K."/>
            <person name="Pipaliya S."/>
            <person name="Dacks J."/>
            <person name="Roger A.J."/>
        </authorList>
    </citation>
    <scope>NUCLEOTIDE SEQUENCE</scope>
    <source>
        <strain evidence="10">Busselton2</strain>
    </source>
</reference>
<feature type="region of interest" description="Disordered" evidence="8">
    <location>
        <begin position="258"/>
        <end position="279"/>
    </location>
</feature>
<dbReference type="InterPro" id="IPR051628">
    <property type="entry name" value="LUBAC_E3_Ligases"/>
</dbReference>
<keyword evidence="4" id="KW-0677">Repeat</keyword>
<dbReference type="EMBL" id="JANTQA010000076">
    <property type="protein sequence ID" value="KAJ3423460.1"/>
    <property type="molecule type" value="Genomic_DNA"/>
</dbReference>
<evidence type="ECO:0000256" key="4">
    <source>
        <dbReference type="ARBA" id="ARBA00022737"/>
    </source>
</evidence>
<evidence type="ECO:0000256" key="6">
    <source>
        <dbReference type="ARBA" id="ARBA00022786"/>
    </source>
</evidence>
<dbReference type="InterPro" id="IPR047545">
    <property type="entry name" value="BRcat_RBR_RNF216"/>
</dbReference>
<protein>
    <submittedName>
        <fullName evidence="10">E3 ubiquitin-protein ligase</fullName>
    </submittedName>
</protein>
<evidence type="ECO:0000256" key="3">
    <source>
        <dbReference type="ARBA" id="ARBA00022723"/>
    </source>
</evidence>
<evidence type="ECO:0000256" key="2">
    <source>
        <dbReference type="ARBA" id="ARBA00022679"/>
    </source>
</evidence>
<feature type="region of interest" description="Disordered" evidence="8">
    <location>
        <begin position="1"/>
        <end position="87"/>
    </location>
</feature>
<feature type="compositionally biased region" description="Basic residues" evidence="8">
    <location>
        <begin position="40"/>
        <end position="57"/>
    </location>
</feature>
<feature type="compositionally biased region" description="Basic and acidic residues" evidence="8">
    <location>
        <begin position="24"/>
        <end position="38"/>
    </location>
</feature>
<comment type="caution">
    <text evidence="10">The sequence shown here is derived from an EMBL/GenBank/DDBJ whole genome shotgun (WGS) entry which is preliminary data.</text>
</comment>
<dbReference type="PROSITE" id="PS51873">
    <property type="entry name" value="TRIAD"/>
    <property type="match status" value="1"/>
</dbReference>
<keyword evidence="5" id="KW-0863">Zinc-finger</keyword>
<keyword evidence="7" id="KW-0862">Zinc</keyword>
<dbReference type="GO" id="GO:0016740">
    <property type="term" value="F:transferase activity"/>
    <property type="evidence" value="ECO:0007669"/>
    <property type="project" value="UniProtKB-KW"/>
</dbReference>
<feature type="compositionally biased region" description="Basic residues" evidence="8">
    <location>
        <begin position="1"/>
        <end position="12"/>
    </location>
</feature>
<dbReference type="InterPro" id="IPR044066">
    <property type="entry name" value="TRIAD_supradom"/>
</dbReference>
<dbReference type="Proteomes" id="UP001146793">
    <property type="component" value="Unassembled WGS sequence"/>
</dbReference>
<keyword evidence="2" id="KW-0808">Transferase</keyword>
<keyword evidence="3" id="KW-0479">Metal-binding</keyword>
<keyword evidence="6" id="KW-0833">Ubl conjugation pathway</keyword>
<dbReference type="PANTHER" id="PTHR22770">
    <property type="entry name" value="UBIQUITIN CONJUGATING ENZYME 7 INTERACTING PROTEIN-RELATED"/>
    <property type="match status" value="1"/>
</dbReference>